<name>A0A1N6J5T6_9PROT</name>
<dbReference type="EMBL" id="FSRO01000001">
    <property type="protein sequence ID" value="SIO39647.1"/>
    <property type="molecule type" value="Genomic_DNA"/>
</dbReference>
<dbReference type="STRING" id="44575.SAMN05216419_100386"/>
<proteinExistence type="predicted"/>
<dbReference type="PANTHER" id="PTHR35849:SF2">
    <property type="entry name" value="BLR2341 PROTEIN"/>
    <property type="match status" value="1"/>
</dbReference>
<reference evidence="2 3" key="1">
    <citation type="submission" date="2016-12" db="EMBL/GenBank/DDBJ databases">
        <authorList>
            <person name="Song W.-J."/>
            <person name="Kurnit D.M."/>
        </authorList>
    </citation>
    <scope>NUCLEOTIDE SEQUENCE [LARGE SCALE GENOMIC DNA]</scope>
    <source>
        <strain evidence="2 3">ATCC 49181</strain>
    </source>
</reference>
<protein>
    <submittedName>
        <fullName evidence="2">Phospholipid transport system transporter-binding protein</fullName>
    </submittedName>
</protein>
<evidence type="ECO:0000313" key="2">
    <source>
        <dbReference type="EMBL" id="SIO39647.1"/>
    </source>
</evidence>
<dbReference type="Gene3D" id="3.30.750.24">
    <property type="entry name" value="STAS domain"/>
    <property type="match status" value="1"/>
</dbReference>
<dbReference type="Proteomes" id="UP000185062">
    <property type="component" value="Unassembled WGS sequence"/>
</dbReference>
<dbReference type="eggNOG" id="COG3113">
    <property type="taxonomic scope" value="Bacteria"/>
</dbReference>
<dbReference type="Pfam" id="PF01740">
    <property type="entry name" value="STAS"/>
    <property type="match status" value="1"/>
</dbReference>
<dbReference type="InterPro" id="IPR052746">
    <property type="entry name" value="MlaB_ABC_Transporter"/>
</dbReference>
<gene>
    <name evidence="2" type="ORF">SAMN02743940_2332</name>
</gene>
<dbReference type="PROSITE" id="PS50801">
    <property type="entry name" value="STAS"/>
    <property type="match status" value="1"/>
</dbReference>
<keyword evidence="3" id="KW-1185">Reference proteome</keyword>
<sequence>MILCEDNKIKIKGPVTINNVITLKEEVISLFVDSSHLVVDLENILEVDSSVVSMLLEWLRESNRRKCRLHFVNVPENIRSLIQLYGVSEFLPLGLNNKLTD</sequence>
<dbReference type="InterPro" id="IPR036513">
    <property type="entry name" value="STAS_dom_sf"/>
</dbReference>
<dbReference type="PANTHER" id="PTHR35849">
    <property type="entry name" value="BLR2341 PROTEIN"/>
    <property type="match status" value="1"/>
</dbReference>
<dbReference type="AlphaFoldDB" id="A0A1N6J5T6"/>
<evidence type="ECO:0000259" key="1">
    <source>
        <dbReference type="PROSITE" id="PS50801"/>
    </source>
</evidence>
<evidence type="ECO:0000313" key="3">
    <source>
        <dbReference type="Proteomes" id="UP000185062"/>
    </source>
</evidence>
<organism evidence="2 3">
    <name type="scientific">Nitrosomonas cryotolerans ATCC 49181</name>
    <dbReference type="NCBI Taxonomy" id="1131553"/>
    <lineage>
        <taxon>Bacteria</taxon>
        <taxon>Pseudomonadati</taxon>
        <taxon>Pseudomonadota</taxon>
        <taxon>Betaproteobacteria</taxon>
        <taxon>Nitrosomonadales</taxon>
        <taxon>Nitrosomonadaceae</taxon>
        <taxon>Nitrosomonas</taxon>
    </lineage>
</organism>
<dbReference type="CDD" id="cd07043">
    <property type="entry name" value="STAS_anti-anti-sigma_factors"/>
    <property type="match status" value="1"/>
</dbReference>
<dbReference type="RefSeq" id="WP_028460719.1">
    <property type="nucleotide sequence ID" value="NZ_FSRO01000001.1"/>
</dbReference>
<accession>A0A1N6J5T6</accession>
<dbReference type="InterPro" id="IPR002645">
    <property type="entry name" value="STAS_dom"/>
</dbReference>
<dbReference type="SUPFAM" id="SSF52091">
    <property type="entry name" value="SpoIIaa-like"/>
    <property type="match status" value="1"/>
</dbReference>
<feature type="domain" description="STAS" evidence="1">
    <location>
        <begin position="9"/>
        <end position="101"/>
    </location>
</feature>